<dbReference type="Proteomes" id="UP001610563">
    <property type="component" value="Unassembled WGS sequence"/>
</dbReference>
<dbReference type="EMBL" id="JBFTWV010000038">
    <property type="protein sequence ID" value="KAL2795108.1"/>
    <property type="molecule type" value="Genomic_DNA"/>
</dbReference>
<feature type="region of interest" description="Disordered" evidence="1">
    <location>
        <begin position="58"/>
        <end position="96"/>
    </location>
</feature>
<protein>
    <submittedName>
        <fullName evidence="2">Uncharacterized protein</fullName>
    </submittedName>
</protein>
<gene>
    <name evidence="2" type="ORF">BJX66DRAFT_176303</name>
</gene>
<accession>A0ABR4G7V8</accession>
<keyword evidence="3" id="KW-1185">Reference proteome</keyword>
<evidence type="ECO:0000313" key="3">
    <source>
        <dbReference type="Proteomes" id="UP001610563"/>
    </source>
</evidence>
<name>A0ABR4G7V8_9EURO</name>
<evidence type="ECO:0000256" key="1">
    <source>
        <dbReference type="SAM" id="MobiDB-lite"/>
    </source>
</evidence>
<organism evidence="2 3">
    <name type="scientific">Aspergillus keveii</name>
    <dbReference type="NCBI Taxonomy" id="714993"/>
    <lineage>
        <taxon>Eukaryota</taxon>
        <taxon>Fungi</taxon>
        <taxon>Dikarya</taxon>
        <taxon>Ascomycota</taxon>
        <taxon>Pezizomycotina</taxon>
        <taxon>Eurotiomycetes</taxon>
        <taxon>Eurotiomycetidae</taxon>
        <taxon>Eurotiales</taxon>
        <taxon>Aspergillaceae</taxon>
        <taxon>Aspergillus</taxon>
        <taxon>Aspergillus subgen. Nidulantes</taxon>
    </lineage>
</organism>
<comment type="caution">
    <text evidence="2">The sequence shown here is derived from an EMBL/GenBank/DDBJ whole genome shotgun (WGS) entry which is preliminary data.</text>
</comment>
<proteinExistence type="predicted"/>
<reference evidence="2 3" key="1">
    <citation type="submission" date="2024-07" db="EMBL/GenBank/DDBJ databases">
        <title>Section-level genome sequencing and comparative genomics of Aspergillus sections Usti and Cavernicolus.</title>
        <authorList>
            <consortium name="Lawrence Berkeley National Laboratory"/>
            <person name="Nybo J.L."/>
            <person name="Vesth T.C."/>
            <person name="Theobald S."/>
            <person name="Frisvad J.C."/>
            <person name="Larsen T.O."/>
            <person name="Kjaerboelling I."/>
            <person name="Rothschild-Mancinelli K."/>
            <person name="Lyhne E.K."/>
            <person name="Kogle M.E."/>
            <person name="Barry K."/>
            <person name="Clum A."/>
            <person name="Na H."/>
            <person name="Ledsgaard L."/>
            <person name="Lin J."/>
            <person name="Lipzen A."/>
            <person name="Kuo A."/>
            <person name="Riley R."/>
            <person name="Mondo S."/>
            <person name="Labutti K."/>
            <person name="Haridas S."/>
            <person name="Pangalinan J."/>
            <person name="Salamov A.A."/>
            <person name="Simmons B.A."/>
            <person name="Magnuson J.K."/>
            <person name="Chen J."/>
            <person name="Drula E."/>
            <person name="Henrissat B."/>
            <person name="Wiebenga A."/>
            <person name="Lubbers R.J."/>
            <person name="Gomes A.C."/>
            <person name="Makela M.R."/>
            <person name="Stajich J."/>
            <person name="Grigoriev I.V."/>
            <person name="Mortensen U.H."/>
            <person name="De Vries R.P."/>
            <person name="Baker S.E."/>
            <person name="Andersen M.R."/>
        </authorList>
    </citation>
    <scope>NUCLEOTIDE SEQUENCE [LARGE SCALE GENOMIC DNA]</scope>
    <source>
        <strain evidence="2 3">CBS 209.92</strain>
    </source>
</reference>
<evidence type="ECO:0000313" key="2">
    <source>
        <dbReference type="EMBL" id="KAL2795108.1"/>
    </source>
</evidence>
<sequence>MAAGATRPVRFPATPTAQPQCRGYNGYEEGYGERIMAETMPFLFLSCSGRLVVSPAMRPSHLRPTRQPYPYQGGRARGLKTPSPMPYLPKEDGPRRARTSELLITTSDFMQGHQYFFGVEMRQAPKRHVNLQNVLWMKQDCLVY</sequence>